<gene>
    <name evidence="2" type="ORF">CSUB01_01551</name>
</gene>
<dbReference type="Proteomes" id="UP000027238">
    <property type="component" value="Unassembled WGS sequence"/>
</dbReference>
<keyword evidence="3" id="KW-1185">Reference proteome</keyword>
<comment type="caution">
    <text evidence="2">The sequence shown here is derived from an EMBL/GenBank/DDBJ whole genome shotgun (WGS) entry which is preliminary data.</text>
</comment>
<organism evidence="2 3">
    <name type="scientific">Colletotrichum sublineola</name>
    <name type="common">Sorghum anthracnose fungus</name>
    <dbReference type="NCBI Taxonomy" id="1173701"/>
    <lineage>
        <taxon>Eukaryota</taxon>
        <taxon>Fungi</taxon>
        <taxon>Dikarya</taxon>
        <taxon>Ascomycota</taxon>
        <taxon>Pezizomycotina</taxon>
        <taxon>Sordariomycetes</taxon>
        <taxon>Hypocreomycetidae</taxon>
        <taxon>Glomerellales</taxon>
        <taxon>Glomerellaceae</taxon>
        <taxon>Colletotrichum</taxon>
        <taxon>Colletotrichum graminicola species complex</taxon>
    </lineage>
</organism>
<name>A0A066XJA0_COLSU</name>
<feature type="region of interest" description="Disordered" evidence="1">
    <location>
        <begin position="460"/>
        <end position="479"/>
    </location>
</feature>
<proteinExistence type="predicted"/>
<feature type="region of interest" description="Disordered" evidence="1">
    <location>
        <begin position="1"/>
        <end position="230"/>
    </location>
</feature>
<dbReference type="AlphaFoldDB" id="A0A066XJA0"/>
<dbReference type="HOGENOM" id="CLU_478960_0_0_1"/>
<evidence type="ECO:0000256" key="1">
    <source>
        <dbReference type="SAM" id="MobiDB-lite"/>
    </source>
</evidence>
<accession>A0A066XJA0</accession>
<dbReference type="EMBL" id="JMSE01000969">
    <property type="protein sequence ID" value="KDN66100.1"/>
    <property type="molecule type" value="Genomic_DNA"/>
</dbReference>
<dbReference type="OrthoDB" id="3515338at2759"/>
<reference evidence="3" key="1">
    <citation type="journal article" date="2014" name="Genome Announc.">
        <title>Draft genome sequence of Colletotrichum sublineola, a destructive pathogen of cultivated sorghum.</title>
        <authorList>
            <person name="Baroncelli R."/>
            <person name="Sanz-Martin J.M."/>
            <person name="Rech G.E."/>
            <person name="Sukno S.A."/>
            <person name="Thon M.R."/>
        </authorList>
    </citation>
    <scope>NUCLEOTIDE SEQUENCE [LARGE SCALE GENOMIC DNA]</scope>
    <source>
        <strain evidence="3">TX430BB</strain>
    </source>
</reference>
<evidence type="ECO:0000313" key="2">
    <source>
        <dbReference type="EMBL" id="KDN66100.1"/>
    </source>
</evidence>
<dbReference type="STRING" id="1173701.A0A066XJA0"/>
<dbReference type="OMA" id="YHTAMAG"/>
<protein>
    <submittedName>
        <fullName evidence="2">Uncharacterized protein</fullName>
    </submittedName>
</protein>
<dbReference type="eggNOG" id="ENOG502RP1N">
    <property type="taxonomic scope" value="Eukaryota"/>
</dbReference>
<feature type="compositionally biased region" description="Polar residues" evidence="1">
    <location>
        <begin position="160"/>
        <end position="171"/>
    </location>
</feature>
<evidence type="ECO:0000313" key="3">
    <source>
        <dbReference type="Proteomes" id="UP000027238"/>
    </source>
</evidence>
<feature type="compositionally biased region" description="Polar residues" evidence="1">
    <location>
        <begin position="182"/>
        <end position="212"/>
    </location>
</feature>
<sequence length="605" mass="65077">MESSHHHVGMFPPALPAIPASYPQPVTPAKREDDDVQFLSSNPVKKRRIDGHQAPPQSIASSPHMRPPAHCSNQPHRPAKLIAQSERRGSTGMVAPTPATHMPDTDPMRGCSVPTPERSGYQETFWTAPRTGPQSSPPVSPKTLPEHTSPSMLRTDDAQDSTSGHLDSSTAPVAGWPGLLQPTDTTSHAHQSLATRDQGTPSQLQPENQNHTETTKDMVPARTAPEPAGVTDLGKATAAFHAVPVTDTMTASQQQNTPDMVPDHFCADTEPKNAAPVPPRHHPDSMCSKTTITRFQPHTHHPTPSSSPVALATQVGPYSALETQAGSCGGRPASGAKGPCRQCIEAKMRQQAANMAAVTVLPSAQKAQPPNQSSVPSSSIQQPWAHLPGVNPYHTAMAGAMYGPLLQQPLMTGATGPFAVPPQQSHMSPGIPTHYVGSNMYHFGSVSPMLQTQTYTTQQPPAKPIKAATGNVKPQMARIPDTQPTTKHIIVDVAETCLSVFPFAEVAKRHNQPEQKVRDIFFAVIQVPLLRCPTDKRRAGKLGTARVKEFNQAKKEVQAQQANAGQLRQDYPNQAAYMPSAWDVAKFMGPSDVRPSGFTQYSGPW</sequence>